<organism evidence="2 3">
    <name type="scientific">Actinomadura harenae</name>
    <dbReference type="NCBI Taxonomy" id="2483351"/>
    <lineage>
        <taxon>Bacteria</taxon>
        <taxon>Bacillati</taxon>
        <taxon>Actinomycetota</taxon>
        <taxon>Actinomycetes</taxon>
        <taxon>Streptosporangiales</taxon>
        <taxon>Thermomonosporaceae</taxon>
        <taxon>Actinomadura</taxon>
    </lineage>
</organism>
<evidence type="ECO:0000313" key="2">
    <source>
        <dbReference type="EMBL" id="RMI40997.1"/>
    </source>
</evidence>
<keyword evidence="1" id="KW-1133">Transmembrane helix</keyword>
<dbReference type="RefSeq" id="WP_122196806.1">
    <property type="nucleotide sequence ID" value="NZ_JBHSKC010000012.1"/>
</dbReference>
<evidence type="ECO:0000313" key="3">
    <source>
        <dbReference type="Proteomes" id="UP000282674"/>
    </source>
</evidence>
<proteinExistence type="predicted"/>
<dbReference type="AlphaFoldDB" id="A0A3M2LUC5"/>
<feature type="transmembrane region" description="Helical" evidence="1">
    <location>
        <begin position="177"/>
        <end position="200"/>
    </location>
</feature>
<evidence type="ECO:0000256" key="1">
    <source>
        <dbReference type="SAM" id="Phobius"/>
    </source>
</evidence>
<sequence>MNRLLLAAYPKSFRARQGAELLTCLDEAYPGRSCPPPREIAALVRAGVRARARAVVDDASRPWWLDGVHLAALALAVLALAPYLQDVWHWALRIDPGQHAIVFRFAGWYPWAQGPGTQTRLLPYGLLPLICLVALLRGKPWMAVPSAAAMIYAGATIGGSTAIFGDEGQQGLGYYGLAAPITSHDLVFSGTLFAACMVLAVCRPGRLRRHSYLWLGPVALAMAVAGGLHIVAIGPVFQRGLFAVEVAALIVAWVATASTGDHRWLIPVTVVALVRTQAIVAQPDWYMNSLPSLVVILLLITPLPVLGITAQLRRSRTLLD</sequence>
<dbReference type="EMBL" id="RFFG01000047">
    <property type="protein sequence ID" value="RMI40997.1"/>
    <property type="molecule type" value="Genomic_DNA"/>
</dbReference>
<feature type="transmembrane region" description="Helical" evidence="1">
    <location>
        <begin position="121"/>
        <end position="136"/>
    </location>
</feature>
<protein>
    <submittedName>
        <fullName evidence="2">Uncharacterized protein</fullName>
    </submittedName>
</protein>
<feature type="transmembrane region" description="Helical" evidence="1">
    <location>
        <begin position="212"/>
        <end position="234"/>
    </location>
</feature>
<keyword evidence="1" id="KW-0472">Membrane</keyword>
<feature type="transmembrane region" description="Helical" evidence="1">
    <location>
        <begin position="63"/>
        <end position="84"/>
    </location>
</feature>
<keyword evidence="1" id="KW-0812">Transmembrane</keyword>
<keyword evidence="3" id="KW-1185">Reference proteome</keyword>
<reference evidence="2 3" key="1">
    <citation type="submission" date="2018-10" db="EMBL/GenBank/DDBJ databases">
        <title>Isolation from soil.</title>
        <authorList>
            <person name="Hu J."/>
        </authorList>
    </citation>
    <scope>NUCLEOTIDE SEQUENCE [LARGE SCALE GENOMIC DNA]</scope>
    <source>
        <strain evidence="2 3">NEAU-Ht49</strain>
    </source>
</reference>
<accession>A0A3M2LUC5</accession>
<feature type="transmembrane region" description="Helical" evidence="1">
    <location>
        <begin position="143"/>
        <end position="165"/>
    </location>
</feature>
<feature type="transmembrane region" description="Helical" evidence="1">
    <location>
        <begin position="293"/>
        <end position="312"/>
    </location>
</feature>
<gene>
    <name evidence="2" type="ORF">EBO15_24625</name>
</gene>
<dbReference type="OrthoDB" id="3528350at2"/>
<dbReference type="Proteomes" id="UP000282674">
    <property type="component" value="Unassembled WGS sequence"/>
</dbReference>
<name>A0A3M2LUC5_9ACTN</name>
<comment type="caution">
    <text evidence="2">The sequence shown here is derived from an EMBL/GenBank/DDBJ whole genome shotgun (WGS) entry which is preliminary data.</text>
</comment>